<dbReference type="AlphaFoldDB" id="A0A4V1M511"/>
<dbReference type="EMBL" id="SDIL01000003">
    <property type="protein sequence ID" value="RXK42247.1"/>
    <property type="molecule type" value="Genomic_DNA"/>
</dbReference>
<comment type="caution">
    <text evidence="2">The sequence shown here is derived from an EMBL/GenBank/DDBJ whole genome shotgun (WGS) entry which is preliminary data.</text>
</comment>
<accession>A0A4V1M511</accession>
<sequence>MSSDEIPTLNDVIAGIGRQARPSAASRALNSTLRATRTTTAPIRTLSVRKSVADLRSAASDFMASTRCVMQTAHKKLTDTSPRQVDGISHSFQPLSSEASAPPSAPPNFERDPRRLSRESTTDNAYAWDSSLRVWVRSYVPRLRRSWSDVYNR</sequence>
<evidence type="ECO:0000313" key="3">
    <source>
        <dbReference type="Proteomes" id="UP000289152"/>
    </source>
</evidence>
<organism evidence="2 3">
    <name type="scientific">Tremella mesenterica</name>
    <name type="common">Jelly fungus</name>
    <dbReference type="NCBI Taxonomy" id="5217"/>
    <lineage>
        <taxon>Eukaryota</taxon>
        <taxon>Fungi</taxon>
        <taxon>Dikarya</taxon>
        <taxon>Basidiomycota</taxon>
        <taxon>Agaricomycotina</taxon>
        <taxon>Tremellomycetes</taxon>
        <taxon>Tremellales</taxon>
        <taxon>Tremellaceae</taxon>
        <taxon>Tremella</taxon>
    </lineage>
</organism>
<name>A0A4V1M511_TREME</name>
<dbReference type="InParanoid" id="A0A4V1M511"/>
<feature type="region of interest" description="Disordered" evidence="1">
    <location>
        <begin position="76"/>
        <end position="122"/>
    </location>
</feature>
<evidence type="ECO:0000256" key="1">
    <source>
        <dbReference type="SAM" id="MobiDB-lite"/>
    </source>
</evidence>
<proteinExistence type="predicted"/>
<evidence type="ECO:0000313" key="2">
    <source>
        <dbReference type="EMBL" id="RXK42247.1"/>
    </source>
</evidence>
<feature type="compositionally biased region" description="Basic and acidic residues" evidence="1">
    <location>
        <begin position="109"/>
        <end position="121"/>
    </location>
</feature>
<dbReference type="Proteomes" id="UP000289152">
    <property type="component" value="Unassembled WGS sequence"/>
</dbReference>
<protein>
    <submittedName>
        <fullName evidence="2">Uncharacterized protein</fullName>
    </submittedName>
</protein>
<gene>
    <name evidence="2" type="ORF">M231_00606</name>
</gene>
<keyword evidence="3" id="KW-1185">Reference proteome</keyword>
<reference evidence="2 3" key="1">
    <citation type="submission" date="2016-06" db="EMBL/GenBank/DDBJ databases">
        <title>Evolution of pathogenesis and genome organization in the Tremellales.</title>
        <authorList>
            <person name="Cuomo C."/>
            <person name="Litvintseva A."/>
            <person name="Heitman J."/>
            <person name="Chen Y."/>
            <person name="Sun S."/>
            <person name="Springer D."/>
            <person name="Dromer F."/>
            <person name="Young S."/>
            <person name="Zeng Q."/>
            <person name="Chapman S."/>
            <person name="Gujja S."/>
            <person name="Saif S."/>
            <person name="Birren B."/>
        </authorList>
    </citation>
    <scope>NUCLEOTIDE SEQUENCE [LARGE SCALE GENOMIC DNA]</scope>
    <source>
        <strain evidence="2 3">ATCC 28783</strain>
    </source>
</reference>